<dbReference type="InterPro" id="IPR018656">
    <property type="entry name" value="DUF2087"/>
</dbReference>
<dbReference type="EMBL" id="JAVXZY010000001">
    <property type="protein sequence ID" value="MDT8998108.1"/>
    <property type="molecule type" value="Genomic_DNA"/>
</dbReference>
<protein>
    <submittedName>
        <fullName evidence="2">DUF2087 domain-containing protein</fullName>
    </submittedName>
</protein>
<evidence type="ECO:0000313" key="3">
    <source>
        <dbReference type="Proteomes" id="UP001246372"/>
    </source>
</evidence>
<sequence>MSRDLIACPVQDLSAFTKALRSELKQHLLTQSPAAAEPPSHLALMNMVARAAGHRNVQALKAVPAAPVGTKRPLLVTMPAPAHGPRQPALSDNADRALRQFDEQGRLMRWPSKYSIQRLTLWGLWMAFDGKRSYREAEVNEILKRWHSFGDHCTLRRELINMKLLSRSADSAVYRKQAARPDEEVTALLGLLRARQQQG</sequence>
<dbReference type="RefSeq" id="WP_315648402.1">
    <property type="nucleotide sequence ID" value="NZ_JAVXZY010000001.1"/>
</dbReference>
<evidence type="ECO:0000259" key="1">
    <source>
        <dbReference type="Pfam" id="PF09860"/>
    </source>
</evidence>
<dbReference type="Pfam" id="PF09860">
    <property type="entry name" value="DUF2087"/>
    <property type="match status" value="1"/>
</dbReference>
<comment type="caution">
    <text evidence="2">The sequence shown here is derived from an EMBL/GenBank/DDBJ whole genome shotgun (WGS) entry which is preliminary data.</text>
</comment>
<reference evidence="2" key="1">
    <citation type="submission" date="2023-09" db="EMBL/GenBank/DDBJ databases">
        <title>Paucibacter sp. APW11 Genome sequencing and assembly.</title>
        <authorList>
            <person name="Kim I."/>
        </authorList>
    </citation>
    <scope>NUCLEOTIDE SEQUENCE</scope>
    <source>
        <strain evidence="2">APW11</strain>
    </source>
</reference>
<keyword evidence="3" id="KW-1185">Reference proteome</keyword>
<dbReference type="Proteomes" id="UP001246372">
    <property type="component" value="Unassembled WGS sequence"/>
</dbReference>
<evidence type="ECO:0000313" key="2">
    <source>
        <dbReference type="EMBL" id="MDT8998108.1"/>
    </source>
</evidence>
<gene>
    <name evidence="2" type="ORF">RQP53_02340</name>
</gene>
<feature type="domain" description="DUF2087" evidence="1">
    <location>
        <begin position="106"/>
        <end position="175"/>
    </location>
</feature>
<accession>A0ABU3P7M5</accession>
<organism evidence="2 3">
    <name type="scientific">Roseateles aquae</name>
    <dbReference type="NCBI Taxonomy" id="3077235"/>
    <lineage>
        <taxon>Bacteria</taxon>
        <taxon>Pseudomonadati</taxon>
        <taxon>Pseudomonadota</taxon>
        <taxon>Betaproteobacteria</taxon>
        <taxon>Burkholderiales</taxon>
        <taxon>Sphaerotilaceae</taxon>
        <taxon>Roseateles</taxon>
    </lineage>
</organism>
<proteinExistence type="predicted"/>
<name>A0ABU3P7M5_9BURK</name>